<dbReference type="Proteomes" id="UP000830395">
    <property type="component" value="Chromosome 29"/>
</dbReference>
<keyword evidence="2" id="KW-1185">Reference proteome</keyword>
<gene>
    <name evidence="1" type="ORF">PDJAM_G00180310</name>
</gene>
<comment type="caution">
    <text evidence="1">The sequence shown here is derived from an EMBL/GenBank/DDBJ whole genome shotgun (WGS) entry which is preliminary data.</text>
</comment>
<organism evidence="1 2">
    <name type="scientific">Pangasius djambal</name>
    <dbReference type="NCBI Taxonomy" id="1691987"/>
    <lineage>
        <taxon>Eukaryota</taxon>
        <taxon>Metazoa</taxon>
        <taxon>Chordata</taxon>
        <taxon>Craniata</taxon>
        <taxon>Vertebrata</taxon>
        <taxon>Euteleostomi</taxon>
        <taxon>Actinopterygii</taxon>
        <taxon>Neopterygii</taxon>
        <taxon>Teleostei</taxon>
        <taxon>Ostariophysi</taxon>
        <taxon>Siluriformes</taxon>
        <taxon>Pangasiidae</taxon>
        <taxon>Pangasius</taxon>
    </lineage>
</organism>
<evidence type="ECO:0000313" key="2">
    <source>
        <dbReference type="Proteomes" id="UP000830395"/>
    </source>
</evidence>
<proteinExistence type="predicted"/>
<protein>
    <submittedName>
        <fullName evidence="1">Uncharacterized protein</fullName>
    </submittedName>
</protein>
<dbReference type="EMBL" id="CM041003">
    <property type="protein sequence ID" value="MCJ8749786.1"/>
    <property type="molecule type" value="Genomic_DNA"/>
</dbReference>
<evidence type="ECO:0000313" key="1">
    <source>
        <dbReference type="EMBL" id="MCJ8749786.1"/>
    </source>
</evidence>
<reference evidence="1" key="1">
    <citation type="submission" date="2020-02" db="EMBL/GenBank/DDBJ databases">
        <title>Genome sequencing of the panga catfish, Pangasius djambal.</title>
        <authorList>
            <person name="Wen M."/>
            <person name="Zahm M."/>
            <person name="Roques C."/>
            <person name="Cabau C."/>
            <person name="Klopp C."/>
            <person name="Donnadieu C."/>
            <person name="Jouanno E."/>
            <person name="Avarre J.-C."/>
            <person name="Campet M."/>
            <person name="Ha T."/>
            <person name="Dugue R."/>
            <person name="Lampietro C."/>
            <person name="Louis A."/>
            <person name="Herpin A."/>
            <person name="Echchiki A."/>
            <person name="Berthelot C."/>
            <person name="Parey E."/>
            <person name="Roest-Crollius H."/>
            <person name="Braasch I."/>
            <person name="Postlethwait J.H."/>
            <person name="Bobe J."/>
            <person name="Montfort J."/>
            <person name="Bouchez O."/>
            <person name="Begum T."/>
            <person name="Schartl M."/>
            <person name="Gustiano R."/>
            <person name="Guiguen Y."/>
        </authorList>
    </citation>
    <scope>NUCLEOTIDE SEQUENCE</scope>
    <source>
        <strain evidence="1">Pdj_M5554</strain>
    </source>
</reference>
<name>A0ACC5ZR57_9TELE</name>
<sequence>MSDWDNRAEGERSINGELVMASGYKISEVQTSYSSCAVIVATPPGGNPVCTCREGSRLIQGMTWSSGVMDCVGCPWVQRGL</sequence>
<accession>A0ACC5ZR57</accession>